<proteinExistence type="predicted"/>
<evidence type="ECO:0000313" key="7">
    <source>
        <dbReference type="Proteomes" id="UP000490821"/>
    </source>
</evidence>
<feature type="domain" description="ATP-grasp" evidence="5">
    <location>
        <begin position="116"/>
        <end position="309"/>
    </location>
</feature>
<sequence>MNILLTSVGRRGYLVQYFKDALKESGKVYVSNSDEHSPAFKYADEYIVSPLIYDDGYIEFLLDYCRQNKIEMLISLFDIDLYVLAQNKKKFEEIGVIVVVSDVEFIKVCNDKWLTYKYLSERRLPTPKTYLELKNAITDINEKNITFPLIVKPRWGMGSLEIYVADNEEELKVFYKKVKRNIENSYLKYESKQDITNSVIIQEKINGSEYGVDIINDLSGRYRSTVIRKKIGMRAGETDAAKILENDEILSLAKELTIYTKHIGNLDIDILNNGEKYYILEMNARFGGGYPFSHLAGVNLPLALIEWRNGKEIAETVLKAETGTVGQKDIQIIKIN</sequence>
<dbReference type="InterPro" id="IPR003806">
    <property type="entry name" value="ATP-grasp_PylC-type"/>
</dbReference>
<accession>A0A829ZAE4</accession>
<gene>
    <name evidence="6" type="primary">carB_3</name>
    <name evidence="6" type="ORF">IMSAGC017_01554</name>
</gene>
<name>A0A829ZAE4_9FIRM</name>
<dbReference type="EMBL" id="BLMI01000187">
    <property type="protein sequence ID" value="GFI41510.1"/>
    <property type="molecule type" value="Genomic_DNA"/>
</dbReference>
<keyword evidence="1 6" id="KW-0436">Ligase</keyword>
<dbReference type="RefSeq" id="WP_172472775.1">
    <property type="nucleotide sequence ID" value="NZ_BLMI01000187.1"/>
</dbReference>
<reference evidence="6 7" key="1">
    <citation type="journal article" date="2020" name="Microbiome">
        <title>Single-cell genomics of uncultured bacteria reveals dietary fiber responders in the mouse gut microbiota.</title>
        <authorList>
            <person name="Chijiiwa R."/>
            <person name="Hosokawa M."/>
            <person name="Kogawa M."/>
            <person name="Nishikawa Y."/>
            <person name="Ide K."/>
            <person name="Sakanashi C."/>
            <person name="Takahashi K."/>
            <person name="Takeyama H."/>
        </authorList>
    </citation>
    <scope>NUCLEOTIDE SEQUENCE [LARGE SCALE GENOMIC DNA]</scope>
    <source>
        <strain evidence="6">IMSAGC_017</strain>
    </source>
</reference>
<evidence type="ECO:0000313" key="6">
    <source>
        <dbReference type="EMBL" id="GFI41510.1"/>
    </source>
</evidence>
<evidence type="ECO:0000259" key="5">
    <source>
        <dbReference type="PROSITE" id="PS50975"/>
    </source>
</evidence>
<dbReference type="Pfam" id="PF02655">
    <property type="entry name" value="ATP-grasp_3"/>
    <property type="match status" value="1"/>
</dbReference>
<keyword evidence="3 4" id="KW-0067">ATP-binding</keyword>
<dbReference type="PANTHER" id="PTHR43585:SF2">
    <property type="entry name" value="ATP-GRASP ENZYME FSQD"/>
    <property type="match status" value="1"/>
</dbReference>
<dbReference type="InterPro" id="IPR011761">
    <property type="entry name" value="ATP-grasp"/>
</dbReference>
<dbReference type="Proteomes" id="UP000490821">
    <property type="component" value="Unassembled WGS sequence"/>
</dbReference>
<dbReference type="GO" id="GO:0005524">
    <property type="term" value="F:ATP binding"/>
    <property type="evidence" value="ECO:0007669"/>
    <property type="project" value="UniProtKB-UniRule"/>
</dbReference>
<dbReference type="PANTHER" id="PTHR43585">
    <property type="entry name" value="FUMIPYRROLE BIOSYNTHESIS PROTEIN C"/>
    <property type="match status" value="1"/>
</dbReference>
<dbReference type="Gene3D" id="3.30.1490.20">
    <property type="entry name" value="ATP-grasp fold, A domain"/>
    <property type="match status" value="1"/>
</dbReference>
<dbReference type="GO" id="GO:0004088">
    <property type="term" value="F:carbamoyl-phosphate synthase (glutamine-hydrolyzing) activity"/>
    <property type="evidence" value="ECO:0007669"/>
    <property type="project" value="UniProtKB-EC"/>
</dbReference>
<dbReference type="InterPro" id="IPR052032">
    <property type="entry name" value="ATP-dep_AA_Ligase"/>
</dbReference>
<dbReference type="EC" id="6.3.5.5" evidence="6"/>
<dbReference type="Gene3D" id="3.40.50.20">
    <property type="match status" value="1"/>
</dbReference>
<evidence type="ECO:0000256" key="2">
    <source>
        <dbReference type="ARBA" id="ARBA00022741"/>
    </source>
</evidence>
<dbReference type="InterPro" id="IPR013815">
    <property type="entry name" value="ATP_grasp_subdomain_1"/>
</dbReference>
<organism evidence="6 7">
    <name type="scientific">Thomasclavelia cocleata</name>
    <dbReference type="NCBI Taxonomy" id="69824"/>
    <lineage>
        <taxon>Bacteria</taxon>
        <taxon>Bacillati</taxon>
        <taxon>Bacillota</taxon>
        <taxon>Erysipelotrichia</taxon>
        <taxon>Erysipelotrichales</taxon>
        <taxon>Coprobacillaceae</taxon>
        <taxon>Thomasclavelia</taxon>
    </lineage>
</organism>
<dbReference type="PROSITE" id="PS50975">
    <property type="entry name" value="ATP_GRASP"/>
    <property type="match status" value="1"/>
</dbReference>
<dbReference type="SUPFAM" id="SSF56059">
    <property type="entry name" value="Glutathione synthetase ATP-binding domain-like"/>
    <property type="match status" value="1"/>
</dbReference>
<dbReference type="Pfam" id="PF21360">
    <property type="entry name" value="PylC-like_N"/>
    <property type="match status" value="1"/>
</dbReference>
<evidence type="ECO:0000256" key="4">
    <source>
        <dbReference type="PROSITE-ProRule" id="PRU00409"/>
    </source>
</evidence>
<evidence type="ECO:0000256" key="3">
    <source>
        <dbReference type="ARBA" id="ARBA00022840"/>
    </source>
</evidence>
<evidence type="ECO:0000256" key="1">
    <source>
        <dbReference type="ARBA" id="ARBA00022598"/>
    </source>
</evidence>
<comment type="caution">
    <text evidence="6">The sequence shown here is derived from an EMBL/GenBank/DDBJ whole genome shotgun (WGS) entry which is preliminary data.</text>
</comment>
<dbReference type="GO" id="GO:0046872">
    <property type="term" value="F:metal ion binding"/>
    <property type="evidence" value="ECO:0007669"/>
    <property type="project" value="InterPro"/>
</dbReference>
<dbReference type="AlphaFoldDB" id="A0A829ZAE4"/>
<dbReference type="NCBIfam" id="NF009404">
    <property type="entry name" value="PRK12767.1-3"/>
    <property type="match status" value="1"/>
</dbReference>
<keyword evidence="2 4" id="KW-0547">Nucleotide-binding</keyword>
<dbReference type="Gene3D" id="3.30.470.20">
    <property type="entry name" value="ATP-grasp fold, B domain"/>
    <property type="match status" value="1"/>
</dbReference>
<protein>
    <submittedName>
        <fullName evidence="6">Carbamoyl-phosphate synthase large chain</fullName>
        <ecNumber evidence="6">6.3.5.5</ecNumber>
    </submittedName>
</protein>
<dbReference type="InterPro" id="IPR048764">
    <property type="entry name" value="PylC_N"/>
</dbReference>